<dbReference type="InterPro" id="IPR000387">
    <property type="entry name" value="Tyr_Pase_dom"/>
</dbReference>
<organism evidence="12 13">
    <name type="scientific">Mythimna separata</name>
    <name type="common">Oriental armyworm</name>
    <name type="synonym">Pseudaletia separata</name>
    <dbReference type="NCBI Taxonomy" id="271217"/>
    <lineage>
        <taxon>Eukaryota</taxon>
        <taxon>Metazoa</taxon>
        <taxon>Ecdysozoa</taxon>
        <taxon>Arthropoda</taxon>
        <taxon>Hexapoda</taxon>
        <taxon>Insecta</taxon>
        <taxon>Pterygota</taxon>
        <taxon>Neoptera</taxon>
        <taxon>Endopterygota</taxon>
        <taxon>Lepidoptera</taxon>
        <taxon>Glossata</taxon>
        <taxon>Ditrysia</taxon>
        <taxon>Noctuoidea</taxon>
        <taxon>Noctuidae</taxon>
        <taxon>Noctuinae</taxon>
        <taxon>Hadenini</taxon>
        <taxon>Mythimna</taxon>
    </lineage>
</organism>
<evidence type="ECO:0000256" key="2">
    <source>
        <dbReference type="ARBA" id="ARBA00022729"/>
    </source>
</evidence>
<feature type="compositionally biased region" description="Basic and acidic residues" evidence="7">
    <location>
        <begin position="1037"/>
        <end position="1050"/>
    </location>
</feature>
<dbReference type="PROSITE" id="PS50853">
    <property type="entry name" value="FN3"/>
    <property type="match status" value="1"/>
</dbReference>
<dbReference type="EMBL" id="JARGEI010000030">
    <property type="protein sequence ID" value="KAJ8705294.1"/>
    <property type="molecule type" value="Genomic_DNA"/>
</dbReference>
<dbReference type="InterPro" id="IPR013783">
    <property type="entry name" value="Ig-like_fold"/>
</dbReference>
<dbReference type="GO" id="GO:0009653">
    <property type="term" value="P:anatomical structure morphogenesis"/>
    <property type="evidence" value="ECO:0007669"/>
    <property type="project" value="UniProtKB-ARBA"/>
</dbReference>
<feature type="domain" description="Fibronectin type-III" evidence="11">
    <location>
        <begin position="320"/>
        <end position="422"/>
    </location>
</feature>
<feature type="compositionally biased region" description="Polar residues" evidence="7">
    <location>
        <begin position="985"/>
        <end position="1012"/>
    </location>
</feature>
<dbReference type="PANTHER" id="PTHR19134:SF540">
    <property type="entry name" value="TYROSINE-PROTEIN PHOSPHATASE 99A"/>
    <property type="match status" value="1"/>
</dbReference>
<proteinExistence type="predicted"/>
<accession>A0AAD7Y7N3</accession>
<dbReference type="Pfam" id="PF00102">
    <property type="entry name" value="Y_phosphatase"/>
    <property type="match status" value="3"/>
</dbReference>
<name>A0AAD7Y7N3_MYTSE</name>
<feature type="signal peptide" evidence="8">
    <location>
        <begin position="1"/>
        <end position="20"/>
    </location>
</feature>
<dbReference type="SMART" id="SM00404">
    <property type="entry name" value="PTPc_motif"/>
    <property type="match status" value="1"/>
</dbReference>
<dbReference type="InterPro" id="IPR036116">
    <property type="entry name" value="FN3_sf"/>
</dbReference>
<feature type="domain" description="Tyrosine specific protein phosphatases" evidence="10">
    <location>
        <begin position="870"/>
        <end position="940"/>
    </location>
</feature>
<feature type="region of interest" description="Disordered" evidence="7">
    <location>
        <begin position="828"/>
        <end position="849"/>
    </location>
</feature>
<keyword evidence="3" id="KW-0378">Hydrolase</keyword>
<comment type="subcellular location">
    <subcellularLocation>
        <location evidence="1">Membrane</location>
        <topology evidence="1">Single-pass membrane protein</topology>
    </subcellularLocation>
</comment>
<feature type="compositionally biased region" description="Basic residues" evidence="7">
    <location>
        <begin position="663"/>
        <end position="673"/>
    </location>
</feature>
<keyword evidence="2 8" id="KW-0732">Signal</keyword>
<dbReference type="PROSITE" id="PS50056">
    <property type="entry name" value="TYR_PHOSPHATASE_2"/>
    <property type="match status" value="1"/>
</dbReference>
<feature type="chain" id="PRO_5042247167" description="Protein-tyrosine-phosphatase" evidence="8">
    <location>
        <begin position="21"/>
        <end position="1684"/>
    </location>
</feature>
<feature type="region of interest" description="Disordered" evidence="7">
    <location>
        <begin position="984"/>
        <end position="1069"/>
    </location>
</feature>
<dbReference type="InterPro" id="IPR000242">
    <property type="entry name" value="PTP_cat"/>
</dbReference>
<feature type="region of interest" description="Disordered" evidence="7">
    <location>
        <begin position="1664"/>
        <end position="1684"/>
    </location>
</feature>
<feature type="region of interest" description="Disordered" evidence="7">
    <location>
        <begin position="1257"/>
        <end position="1306"/>
    </location>
</feature>
<evidence type="ECO:0000256" key="4">
    <source>
        <dbReference type="ARBA" id="ARBA00022912"/>
    </source>
</evidence>
<feature type="domain" description="Tyrosine-protein phosphatase" evidence="9">
    <location>
        <begin position="571"/>
        <end position="949"/>
    </location>
</feature>
<feature type="region of interest" description="Disordered" evidence="7">
    <location>
        <begin position="1339"/>
        <end position="1392"/>
    </location>
</feature>
<dbReference type="Proteomes" id="UP001231518">
    <property type="component" value="Chromosome 27"/>
</dbReference>
<dbReference type="SUPFAM" id="SSF52799">
    <property type="entry name" value="(Phosphotyrosine protein) phosphatases II"/>
    <property type="match status" value="2"/>
</dbReference>
<dbReference type="InterPro" id="IPR029021">
    <property type="entry name" value="Prot-tyrosine_phosphatase-like"/>
</dbReference>
<feature type="region of interest" description="Disordered" evidence="7">
    <location>
        <begin position="663"/>
        <end position="684"/>
    </location>
</feature>
<reference evidence="12" key="1">
    <citation type="submission" date="2023-03" db="EMBL/GenBank/DDBJ databases">
        <title>Chromosome-level genomes of two armyworms, Mythimna separata and Mythimna loreyi, provide insights into the biosynthesis and reception of sex pheromones.</title>
        <authorList>
            <person name="Zhao H."/>
        </authorList>
    </citation>
    <scope>NUCLEOTIDE SEQUENCE</scope>
    <source>
        <strain evidence="12">BeijingLab</strain>
        <tissue evidence="12">Pupa</tissue>
    </source>
</reference>
<feature type="region of interest" description="Disordered" evidence="7">
    <location>
        <begin position="151"/>
        <end position="170"/>
    </location>
</feature>
<dbReference type="Gene3D" id="3.90.190.10">
    <property type="entry name" value="Protein tyrosine phosphatase superfamily"/>
    <property type="match status" value="3"/>
</dbReference>
<evidence type="ECO:0000259" key="9">
    <source>
        <dbReference type="PROSITE" id="PS50055"/>
    </source>
</evidence>
<gene>
    <name evidence="12" type="ORF">PYW07_011121</name>
</gene>
<dbReference type="GO" id="GO:0048666">
    <property type="term" value="P:neuron development"/>
    <property type="evidence" value="ECO:0007669"/>
    <property type="project" value="UniProtKB-ARBA"/>
</dbReference>
<protein>
    <recommendedName>
        <fullName evidence="14">Protein-tyrosine-phosphatase</fullName>
    </recommendedName>
</protein>
<dbReference type="Pfam" id="PF00041">
    <property type="entry name" value="fn3"/>
    <property type="match status" value="1"/>
</dbReference>
<evidence type="ECO:0000259" key="11">
    <source>
        <dbReference type="PROSITE" id="PS50853"/>
    </source>
</evidence>
<feature type="domain" description="Tyrosine-protein phosphatase" evidence="9">
    <location>
        <begin position="1124"/>
        <end position="1309"/>
    </location>
</feature>
<dbReference type="SMART" id="SM00060">
    <property type="entry name" value="FN3"/>
    <property type="match status" value="2"/>
</dbReference>
<dbReference type="GO" id="GO:0016020">
    <property type="term" value="C:membrane"/>
    <property type="evidence" value="ECO:0007669"/>
    <property type="project" value="UniProtKB-SubCell"/>
</dbReference>
<evidence type="ECO:0000313" key="12">
    <source>
        <dbReference type="EMBL" id="KAJ8705294.1"/>
    </source>
</evidence>
<evidence type="ECO:0000256" key="6">
    <source>
        <dbReference type="ARBA" id="ARBA00051722"/>
    </source>
</evidence>
<evidence type="ECO:0008006" key="14">
    <source>
        <dbReference type="Google" id="ProtNLM"/>
    </source>
</evidence>
<sequence>MYIHYTIGAIFIVFILCVHCDNIANDNEIKEIYVPSAPQNLTANNVTTEEVHLSWAPPLTFTLRTLTNTDLDPKSQTLIPDQPSRIQKKQEPQGDAPANDVLSQDPSPDALNPERQKDFEYTSYNWYKNDKQKYNDDYSSHVLIDDYRSKRDVRTHRHRKRRQDNGTEPKMHYEKNLEVLEAHPVDQKEVVKKSYGQSKHKDTTQVAYVLYYEQGVPRYDVNIVNGTQSPTDVKRKNVFPSDLGMEDYSRATKNLTLLNTSGKVTKVVGFRLRNLKPFTPYKIWVRAFYNFSLDGVKSSDLLDRLGPKSDPLYVLTDVSPPSAPIILNLTCDQTKRTLYLQWRQPLEYNNSLDQYVVTLRKIPEQQPRTRLTLPTNKNDIETTIPIEVDLWNMTRYEVKVYAVTQSVARDKSFINGVESKPEEVSSQWCAAHSEAMSPENTEPARGGVSNAALLAVCPILIFAIAVAVLYWRCRARLSKCISAAYNYLEEGGERAARAPLNSYKKPVVNCSPLVSCASGAADGVDGVAGGAGDACGPSRPPRMAGRQQPAVAATSFPAHVAALHADGDIGFSKEYEIVVAKSAALGHTSHHSHRPENRLKNRYLNITAYDHSRVCVSAGARCGAAGCVGAGRGGACDYVNANFIDGMLPQLQPHHIARIRRKLDRRNRPHRQSSVKPAKPPPNLAEGIESAFLNIEFSGIVESDEQNSDSDSDRSDSDSELDDVYVDIDGVPTRVKLEWLVWRRRYIATQGPTPATLDAFWRMIWQHRVHTVVMITNLVERGRRKCDMYWPAGGAGSSAEFGGVRVTLLHEDVRAAYTVRHMRVHNLRTDCSEGSSPSSGDSSGTSSEGRSVVQYHYTVWPDHGTPRHPLAVLPFVKAAGKHPSTVLVHCSAGVGRTGTYIVLDAQLNQLKLTGTLSPLGFLCRARTQRNHLVQTEEQYVFVHDALLEHVRSGDTEVEFPKARQYLAKLLEPISDEELAVLDLNPTKNKSTNDLSNGVENGETSSIKSSQNPSEKEVLENGSQMSIKTDDLNSEQSKSVKDSEGTDEPKEGMVNGEESEGVYDLAPRSTDTYSKKMQAYNNMTDMEKEEMRRANRAENYALLERMRSLANRHHTYQGPPPVNLLEKQFLLITRSCVEASVCARAPHNAEKNRPGGILPSDSARVMLVPKPGVEGSEYVNASWVCGRRRVREYAVAQHPAESAADLWRLLWDHTAQLVLLLSDTNDPDCEIFWPTEEEKELFVANFRASFVSKDTYVAHRKTERKTPAESPVEPETNGYRRQENSDCADDERLIPENNSPITDSEPAYRFDRTELRLERLSAGNRDLSARKSIANGDLFSSLSEKKNGPKSPRSPSKMSLKNFKLSSPTKFKFPDWGNRTAGSPPDTAPPPPPVAPALTVEEEAELRRPCYFFEKVDKVPDDVPLDRVIEVTNVSVHSLQDDYQLSVKFIKCSRWLDGDTTDYLQGRPDDNEYVKAVRHAANERERETAIDRLIEPYKDSFALVEYVAGCQMEYKNGPVVVVDKYGGWKAMNFCTMSAACGGARAGGARDPGAAYAAPHDARASIYCWAALGAHARTAPNHARAHHHAALLAAYCALAAYGHLLTEITSNTDRFPDTPEQESRPLLSDDLFAEFPLHVKSYYAKFEKGESSKHRQTEILPVETIPKVTKDSDDQALNLSDKKLTR</sequence>
<feature type="compositionally biased region" description="Polar residues" evidence="7">
    <location>
        <begin position="1352"/>
        <end position="1368"/>
    </location>
</feature>
<dbReference type="GO" id="GO:0004725">
    <property type="term" value="F:protein tyrosine phosphatase activity"/>
    <property type="evidence" value="ECO:0007669"/>
    <property type="project" value="UniProtKB-EC"/>
</dbReference>
<comment type="caution">
    <text evidence="12">The sequence shown here is derived from an EMBL/GenBank/DDBJ whole genome shotgun (WGS) entry which is preliminary data.</text>
</comment>
<dbReference type="CDD" id="cd00063">
    <property type="entry name" value="FN3"/>
    <property type="match status" value="2"/>
</dbReference>
<dbReference type="PANTHER" id="PTHR19134">
    <property type="entry name" value="RECEPTOR-TYPE TYROSINE-PROTEIN PHOSPHATASE"/>
    <property type="match status" value="1"/>
</dbReference>
<evidence type="ECO:0000256" key="3">
    <source>
        <dbReference type="ARBA" id="ARBA00022801"/>
    </source>
</evidence>
<keyword evidence="4" id="KW-0904">Protein phosphatase</keyword>
<dbReference type="InterPro" id="IPR050348">
    <property type="entry name" value="Protein-Tyr_Phosphatase"/>
</dbReference>
<comment type="catalytic activity">
    <reaction evidence="6">
        <text>O-phospho-L-tyrosyl-[protein] + H2O = L-tyrosyl-[protein] + phosphate</text>
        <dbReference type="Rhea" id="RHEA:10684"/>
        <dbReference type="Rhea" id="RHEA-COMP:10136"/>
        <dbReference type="Rhea" id="RHEA-COMP:20101"/>
        <dbReference type="ChEBI" id="CHEBI:15377"/>
        <dbReference type="ChEBI" id="CHEBI:43474"/>
        <dbReference type="ChEBI" id="CHEBI:46858"/>
        <dbReference type="ChEBI" id="CHEBI:61978"/>
        <dbReference type="EC" id="3.1.3.48"/>
    </reaction>
</comment>
<evidence type="ECO:0000256" key="8">
    <source>
        <dbReference type="SAM" id="SignalP"/>
    </source>
</evidence>
<dbReference type="InterPro" id="IPR016130">
    <property type="entry name" value="Tyr_Pase_AS"/>
</dbReference>
<feature type="compositionally biased region" description="Basic and acidic residues" evidence="7">
    <location>
        <begin position="1277"/>
        <end position="1293"/>
    </location>
</feature>
<evidence type="ECO:0000256" key="7">
    <source>
        <dbReference type="SAM" id="MobiDB-lite"/>
    </source>
</evidence>
<dbReference type="PROSITE" id="PS50055">
    <property type="entry name" value="TYR_PHOSPHATASE_PTP"/>
    <property type="match status" value="2"/>
</dbReference>
<evidence type="ECO:0000313" key="13">
    <source>
        <dbReference type="Proteomes" id="UP001231518"/>
    </source>
</evidence>
<evidence type="ECO:0000256" key="1">
    <source>
        <dbReference type="ARBA" id="ARBA00004167"/>
    </source>
</evidence>
<dbReference type="Gene3D" id="2.60.40.10">
    <property type="entry name" value="Immunoglobulins"/>
    <property type="match status" value="1"/>
</dbReference>
<feature type="region of interest" description="Disordered" evidence="7">
    <location>
        <begin position="72"/>
        <end position="116"/>
    </location>
</feature>
<evidence type="ECO:0000259" key="10">
    <source>
        <dbReference type="PROSITE" id="PS50056"/>
    </source>
</evidence>
<feature type="compositionally biased region" description="Basic residues" evidence="7">
    <location>
        <begin position="153"/>
        <end position="162"/>
    </location>
</feature>
<dbReference type="PRINTS" id="PR00700">
    <property type="entry name" value="PRTYPHPHTASE"/>
</dbReference>
<dbReference type="InterPro" id="IPR003595">
    <property type="entry name" value="Tyr_Pase_cat"/>
</dbReference>
<keyword evidence="5" id="KW-0472">Membrane</keyword>
<dbReference type="PROSITE" id="PS00383">
    <property type="entry name" value="TYR_PHOSPHATASE_1"/>
    <property type="match status" value="1"/>
</dbReference>
<evidence type="ECO:0000256" key="5">
    <source>
        <dbReference type="ARBA" id="ARBA00023136"/>
    </source>
</evidence>
<dbReference type="SUPFAM" id="SSF49265">
    <property type="entry name" value="Fibronectin type III"/>
    <property type="match status" value="1"/>
</dbReference>
<feature type="compositionally biased region" description="Low complexity" evidence="7">
    <location>
        <begin position="832"/>
        <end position="849"/>
    </location>
</feature>
<dbReference type="SMART" id="SM00194">
    <property type="entry name" value="PTPc"/>
    <property type="match status" value="1"/>
</dbReference>
<dbReference type="InterPro" id="IPR003961">
    <property type="entry name" value="FN3_dom"/>
</dbReference>
<keyword evidence="13" id="KW-1185">Reference proteome</keyword>